<comment type="caution">
    <text evidence="1">The sequence shown here is derived from an EMBL/GenBank/DDBJ whole genome shotgun (WGS) entry which is preliminary data.</text>
</comment>
<protein>
    <recommendedName>
        <fullName evidence="3">Peptidase G2 IMC autoproteolytic cleavage domain-containing protein</fullName>
    </recommendedName>
</protein>
<dbReference type="AlphaFoldDB" id="A0A1F7FAI5"/>
<accession>A0A1F7FAI5</accession>
<gene>
    <name evidence="1" type="ORF">A2519_09740</name>
</gene>
<proteinExistence type="predicted"/>
<evidence type="ECO:0000313" key="2">
    <source>
        <dbReference type="Proteomes" id="UP000179243"/>
    </source>
</evidence>
<dbReference type="EMBL" id="MFYX01000088">
    <property type="protein sequence ID" value="OGK03506.1"/>
    <property type="molecule type" value="Genomic_DNA"/>
</dbReference>
<sequence length="277" mass="28587">MANYPTTTTTPFTSDIVLTDGGRVGIGTTSMSYPLDILKDGNSVSTISNFKNINTGNAAGVAMNMLAYNAVSTITKYGANHASEASNMKINNVGGDVSFAFSGSDRVRIKNSGRVGIGSTNPSGLLDINGNSSTTSINFLSGNSSNRTSLQLGRSAADTTLGIAAAAGEWNDYSAAGDFVLRAESGKLLFVTNSSNCGVVISGNNVGIGITNPDNALEVAGCVKIESLGVAFNLPIPTSDPGSLVVGDVWIKKTSGTPNTYFLKLRTSDGDKQIQFS</sequence>
<evidence type="ECO:0008006" key="3">
    <source>
        <dbReference type="Google" id="ProtNLM"/>
    </source>
</evidence>
<reference evidence="1 2" key="1">
    <citation type="journal article" date="2016" name="Nat. Commun.">
        <title>Thousands of microbial genomes shed light on interconnected biogeochemical processes in an aquifer system.</title>
        <authorList>
            <person name="Anantharaman K."/>
            <person name="Brown C.T."/>
            <person name="Hug L.A."/>
            <person name="Sharon I."/>
            <person name="Castelle C.J."/>
            <person name="Probst A.J."/>
            <person name="Thomas B.C."/>
            <person name="Singh A."/>
            <person name="Wilkins M.J."/>
            <person name="Karaoz U."/>
            <person name="Brodie E.L."/>
            <person name="Williams K.H."/>
            <person name="Hubbard S.S."/>
            <person name="Banfield J.F."/>
        </authorList>
    </citation>
    <scope>NUCLEOTIDE SEQUENCE [LARGE SCALE GENOMIC DNA]</scope>
</reference>
<dbReference type="Proteomes" id="UP000179243">
    <property type="component" value="Unassembled WGS sequence"/>
</dbReference>
<name>A0A1F7FAI5_UNCRA</name>
<organism evidence="1 2">
    <name type="scientific">Candidatus Raymondbacteria bacterium RIFOXYD12_FULL_49_13</name>
    <dbReference type="NCBI Taxonomy" id="1817890"/>
    <lineage>
        <taxon>Bacteria</taxon>
        <taxon>Raymondiibacteriota</taxon>
    </lineage>
</organism>
<evidence type="ECO:0000313" key="1">
    <source>
        <dbReference type="EMBL" id="OGK03506.1"/>
    </source>
</evidence>